<name>A0A165KSB2_EXIGL</name>
<dbReference type="OrthoDB" id="2576311at2759"/>
<dbReference type="Proteomes" id="UP000077266">
    <property type="component" value="Unassembled WGS sequence"/>
</dbReference>
<evidence type="ECO:0000256" key="1">
    <source>
        <dbReference type="SAM" id="MobiDB-lite"/>
    </source>
</evidence>
<dbReference type="STRING" id="1314781.A0A165KSB2"/>
<protein>
    <submittedName>
        <fullName evidence="4">Uncharacterized protein</fullName>
    </submittedName>
</protein>
<dbReference type="AlphaFoldDB" id="A0A165KSB2"/>
<evidence type="ECO:0000256" key="2">
    <source>
        <dbReference type="SAM" id="Phobius"/>
    </source>
</evidence>
<reference evidence="4 5" key="1">
    <citation type="journal article" date="2016" name="Mol. Biol. Evol.">
        <title>Comparative Genomics of Early-Diverging Mushroom-Forming Fungi Provides Insights into the Origins of Lignocellulose Decay Capabilities.</title>
        <authorList>
            <person name="Nagy L.G."/>
            <person name="Riley R."/>
            <person name="Tritt A."/>
            <person name="Adam C."/>
            <person name="Daum C."/>
            <person name="Floudas D."/>
            <person name="Sun H."/>
            <person name="Yadav J.S."/>
            <person name="Pangilinan J."/>
            <person name="Larsson K.H."/>
            <person name="Matsuura K."/>
            <person name="Barry K."/>
            <person name="Labutti K."/>
            <person name="Kuo R."/>
            <person name="Ohm R.A."/>
            <person name="Bhattacharya S.S."/>
            <person name="Shirouzu T."/>
            <person name="Yoshinaga Y."/>
            <person name="Martin F.M."/>
            <person name="Grigoriev I.V."/>
            <person name="Hibbett D.S."/>
        </authorList>
    </citation>
    <scope>NUCLEOTIDE SEQUENCE [LARGE SCALE GENOMIC DNA]</scope>
    <source>
        <strain evidence="4 5">HHB12029</strain>
    </source>
</reference>
<keyword evidence="2" id="KW-0812">Transmembrane</keyword>
<proteinExistence type="predicted"/>
<accession>A0A165KSB2</accession>
<keyword evidence="3" id="KW-0732">Signal</keyword>
<gene>
    <name evidence="4" type="ORF">EXIGLDRAFT_732361</name>
</gene>
<feature type="compositionally biased region" description="Polar residues" evidence="1">
    <location>
        <begin position="231"/>
        <end position="241"/>
    </location>
</feature>
<sequence length="288" mass="29409">MLLVLAVLVLAAGALSQKTNVTCNSDTSILNNHLGQNPCLVTAYLLTPCATPIIVGPPQTGVYGIPGTGLPSNQSTCSSVTYMMLSACSACQGITANPPAGFGTWIALGPLTYINPFSLSIPIPDGTAIPAWAFDDLVNNGFDLGLVEVQASANSTSPAGPTSQQSGGGGKSTPVGAVPDLPIAKIVGGVIGGLAALVLGALAVWFILRRTRTRPVHETVESSFVGGHKTGPSQGSVTSWWPPSHRDGTSPAPTHVSPGVTQPLKLYDPDDPSTFPPRLPEAHGFAAA</sequence>
<feature type="transmembrane region" description="Helical" evidence="2">
    <location>
        <begin position="186"/>
        <end position="208"/>
    </location>
</feature>
<keyword evidence="5" id="KW-1185">Reference proteome</keyword>
<organism evidence="4 5">
    <name type="scientific">Exidia glandulosa HHB12029</name>
    <dbReference type="NCBI Taxonomy" id="1314781"/>
    <lineage>
        <taxon>Eukaryota</taxon>
        <taxon>Fungi</taxon>
        <taxon>Dikarya</taxon>
        <taxon>Basidiomycota</taxon>
        <taxon>Agaricomycotina</taxon>
        <taxon>Agaricomycetes</taxon>
        <taxon>Auriculariales</taxon>
        <taxon>Exidiaceae</taxon>
        <taxon>Exidia</taxon>
    </lineage>
</organism>
<evidence type="ECO:0000313" key="4">
    <source>
        <dbReference type="EMBL" id="KZV96793.1"/>
    </source>
</evidence>
<dbReference type="EMBL" id="KV425938">
    <property type="protein sequence ID" value="KZV96793.1"/>
    <property type="molecule type" value="Genomic_DNA"/>
</dbReference>
<feature type="region of interest" description="Disordered" evidence="1">
    <location>
        <begin position="218"/>
        <end position="288"/>
    </location>
</feature>
<feature type="signal peptide" evidence="3">
    <location>
        <begin position="1"/>
        <end position="16"/>
    </location>
</feature>
<keyword evidence="2" id="KW-1133">Transmembrane helix</keyword>
<feature type="region of interest" description="Disordered" evidence="1">
    <location>
        <begin position="153"/>
        <end position="174"/>
    </location>
</feature>
<feature type="chain" id="PRO_5007861039" evidence="3">
    <location>
        <begin position="17"/>
        <end position="288"/>
    </location>
</feature>
<evidence type="ECO:0000256" key="3">
    <source>
        <dbReference type="SAM" id="SignalP"/>
    </source>
</evidence>
<evidence type="ECO:0000313" key="5">
    <source>
        <dbReference type="Proteomes" id="UP000077266"/>
    </source>
</evidence>
<dbReference type="InParanoid" id="A0A165KSB2"/>
<keyword evidence="2" id="KW-0472">Membrane</keyword>